<sequence>MSHQSEPVAGSRAQAMSPVVPLPAPRTPGVPVAEVQGTLALDLQPRQDPPHGLDAEIVPIERGRHGDLSAWAGRFAQAAVEIIGGDRPVTQLLRWTSEEVYADLGRRAQLVARAGHHQPGQARVQPVRPKVAGVHVVPVSDGVAEVALRVRYGVRSRAIAARFEWVDERWVCTALEFA</sequence>
<evidence type="ECO:0000313" key="2">
    <source>
        <dbReference type="Proteomes" id="UP001556631"/>
    </source>
</evidence>
<keyword evidence="2" id="KW-1185">Reference proteome</keyword>
<dbReference type="Pfam" id="PF20060">
    <property type="entry name" value="DUF6459"/>
    <property type="match status" value="1"/>
</dbReference>
<reference evidence="1 2" key="1">
    <citation type="submission" date="2024-07" db="EMBL/GenBank/DDBJ databases">
        <authorList>
            <person name="Lee S."/>
            <person name="Kang M."/>
        </authorList>
    </citation>
    <scope>NUCLEOTIDE SEQUENCE [LARGE SCALE GENOMIC DNA]</scope>
    <source>
        <strain evidence="1 2">DS6</strain>
    </source>
</reference>
<gene>
    <name evidence="1" type="ORF">AB3X52_18255</name>
</gene>
<proteinExistence type="predicted"/>
<evidence type="ECO:0000313" key="1">
    <source>
        <dbReference type="EMBL" id="MEX0429564.1"/>
    </source>
</evidence>
<name>A0ABV3T2Y8_9ACTN</name>
<dbReference type="Proteomes" id="UP001556631">
    <property type="component" value="Unassembled WGS sequence"/>
</dbReference>
<accession>A0ABV3T2Y8</accession>
<comment type="caution">
    <text evidence="1">The sequence shown here is derived from an EMBL/GenBank/DDBJ whole genome shotgun (WGS) entry which is preliminary data.</text>
</comment>
<protein>
    <submittedName>
        <fullName evidence="1">Rv3235 family protein</fullName>
    </submittedName>
</protein>
<dbReference type="RefSeq" id="WP_367995530.1">
    <property type="nucleotide sequence ID" value="NZ_JBFPJR010000049.1"/>
</dbReference>
<dbReference type="EMBL" id="JBFPJR010000049">
    <property type="protein sequence ID" value="MEX0429564.1"/>
    <property type="molecule type" value="Genomic_DNA"/>
</dbReference>
<dbReference type="InterPro" id="IPR045596">
    <property type="entry name" value="DUF6459"/>
</dbReference>
<organism evidence="1 2">
    <name type="scientific">Nocardioides eburneus</name>
    <dbReference type="NCBI Taxonomy" id="3231482"/>
    <lineage>
        <taxon>Bacteria</taxon>
        <taxon>Bacillati</taxon>
        <taxon>Actinomycetota</taxon>
        <taxon>Actinomycetes</taxon>
        <taxon>Propionibacteriales</taxon>
        <taxon>Nocardioidaceae</taxon>
        <taxon>Nocardioides</taxon>
    </lineage>
</organism>